<sequence>MTQTTTTRWWAVISVATMLGVAACTPGSGTADEPAEPSGSGEVSTDISDVEATLTVWDQEVRGGQNEQIERLNAAFEEEYPGITIDRVSQSFDDLATTLRLALTDDEAPDVVQANNGRGTMGAFVEAGQLLPLDDYADAYGWHDRYPQSVLQYSTYSEDGTVFGEGSVYGLPQVGEVVGVYYSRSKLDALGLEVPTTWEELDAALATAKAAGEVPLQLGNIEGWPAGHVFGPLQAAYTDPADITRLGLGNAGAAWTTPENEAAAAQLQGWVTSGYFNEGPNGTDYDAAWQALSEGDGVFLIGGSWLGADLEDAMGDDVGFVVPAAEPGGPVATTGGTGLPFAVTRDSDVPDVAAAYIDFLTSDEAMEVIAETGNLPVNRSAELAPESGVQSDIYAAFGQVTTEGALLPYLDYATPTMGDTLGQSLQSLIAGEMTPAELTEALEADYGQFVGAAG</sequence>
<evidence type="ECO:0000313" key="2">
    <source>
        <dbReference type="EMBL" id="GEO33918.1"/>
    </source>
</evidence>
<dbReference type="EMBL" id="BJYY01000012">
    <property type="protein sequence ID" value="GEO33918.1"/>
    <property type="molecule type" value="Genomic_DNA"/>
</dbReference>
<keyword evidence="3" id="KW-1185">Reference proteome</keyword>
<dbReference type="RefSeq" id="WP_146902607.1">
    <property type="nucleotide sequence ID" value="NZ_BAAARM010000009.1"/>
</dbReference>
<dbReference type="PANTHER" id="PTHR43649">
    <property type="entry name" value="ARABINOSE-BINDING PROTEIN-RELATED"/>
    <property type="match status" value="1"/>
</dbReference>
<organism evidence="2 3">
    <name type="scientific">Cellulomonas aerilata</name>
    <dbReference type="NCBI Taxonomy" id="515326"/>
    <lineage>
        <taxon>Bacteria</taxon>
        <taxon>Bacillati</taxon>
        <taxon>Actinomycetota</taxon>
        <taxon>Actinomycetes</taxon>
        <taxon>Micrococcales</taxon>
        <taxon>Cellulomonadaceae</taxon>
        <taxon>Cellulomonas</taxon>
    </lineage>
</organism>
<feature type="chain" id="PRO_5021778836" evidence="1">
    <location>
        <begin position="32"/>
        <end position="454"/>
    </location>
</feature>
<dbReference type="AlphaFoldDB" id="A0A512DBS0"/>
<dbReference type="OrthoDB" id="358201at2"/>
<dbReference type="Pfam" id="PF01547">
    <property type="entry name" value="SBP_bac_1"/>
    <property type="match status" value="1"/>
</dbReference>
<proteinExistence type="predicted"/>
<accession>A0A512DBS0</accession>
<dbReference type="InterPro" id="IPR006059">
    <property type="entry name" value="SBP"/>
</dbReference>
<comment type="caution">
    <text evidence="2">The sequence shown here is derived from an EMBL/GenBank/DDBJ whole genome shotgun (WGS) entry which is preliminary data.</text>
</comment>
<dbReference type="InterPro" id="IPR050490">
    <property type="entry name" value="Bact_solute-bd_prot1"/>
</dbReference>
<name>A0A512DBS0_9CELL</name>
<reference evidence="2 3" key="1">
    <citation type="submission" date="2019-07" db="EMBL/GenBank/DDBJ databases">
        <title>Whole genome shotgun sequence of Cellulomonas aerilata NBRC 106308.</title>
        <authorList>
            <person name="Hosoyama A."/>
            <person name="Uohara A."/>
            <person name="Ohji S."/>
            <person name="Ichikawa N."/>
        </authorList>
    </citation>
    <scope>NUCLEOTIDE SEQUENCE [LARGE SCALE GENOMIC DNA]</scope>
    <source>
        <strain evidence="2 3">NBRC 106308</strain>
    </source>
</reference>
<dbReference type="Gene3D" id="3.40.190.10">
    <property type="entry name" value="Periplasmic binding protein-like II"/>
    <property type="match status" value="2"/>
</dbReference>
<dbReference type="Proteomes" id="UP000321181">
    <property type="component" value="Unassembled WGS sequence"/>
</dbReference>
<dbReference type="SUPFAM" id="SSF53850">
    <property type="entry name" value="Periplasmic binding protein-like II"/>
    <property type="match status" value="1"/>
</dbReference>
<feature type="signal peptide" evidence="1">
    <location>
        <begin position="1"/>
        <end position="31"/>
    </location>
</feature>
<protein>
    <submittedName>
        <fullName evidence="2">Sugar ABC transporter substrate-binding protein</fullName>
    </submittedName>
</protein>
<keyword evidence="1" id="KW-0732">Signal</keyword>
<gene>
    <name evidence="2" type="ORF">CAE01nite_16430</name>
</gene>
<evidence type="ECO:0000256" key="1">
    <source>
        <dbReference type="SAM" id="SignalP"/>
    </source>
</evidence>
<evidence type="ECO:0000313" key="3">
    <source>
        <dbReference type="Proteomes" id="UP000321181"/>
    </source>
</evidence>